<evidence type="ECO:0000256" key="3">
    <source>
        <dbReference type="ARBA" id="ARBA00022946"/>
    </source>
</evidence>
<keyword evidence="3" id="KW-0809">Transit peptide</keyword>
<evidence type="ECO:0000313" key="8">
    <source>
        <dbReference type="Proteomes" id="UP000009328"/>
    </source>
</evidence>
<proteinExistence type="inferred from homology"/>
<dbReference type="HOGENOM" id="CLU_102310_1_0_1"/>
<evidence type="ECO:0000313" key="7">
    <source>
        <dbReference type="EMBL" id="CCH46455.1"/>
    </source>
</evidence>
<dbReference type="eggNOG" id="KOG4100">
    <property type="taxonomic scope" value="Eukaryota"/>
</dbReference>
<reference evidence="7 8" key="1">
    <citation type="journal article" date="2012" name="Eukaryot. Cell">
        <title>Draft genome sequence of Wickerhamomyces ciferrii NRRL Y-1031 F-60-10.</title>
        <authorList>
            <person name="Schneider J."/>
            <person name="Andrea H."/>
            <person name="Blom J."/>
            <person name="Jaenicke S."/>
            <person name="Ruckert C."/>
            <person name="Schorsch C."/>
            <person name="Szczepanowski R."/>
            <person name="Farwick M."/>
            <person name="Goesmann A."/>
            <person name="Puhler A."/>
            <person name="Schaffer S."/>
            <person name="Tauch A."/>
            <person name="Kohler T."/>
            <person name="Brinkrolf K."/>
        </authorList>
    </citation>
    <scope>NUCLEOTIDE SEQUENCE [LARGE SCALE GENOMIC DNA]</scope>
    <source>
        <strain evidence="8">ATCC 14091 / BCRC 22168 / CBS 111 / JCM 3599 / NBRC 0793 / NRRL Y-1031 F-60-10</strain>
    </source>
</reference>
<protein>
    <recommendedName>
        <fullName evidence="6">Succinate dehydrogenase assembly factor 3</fullName>
        <shortName evidence="6">SDH assembly factor 3</shortName>
        <shortName evidence="6">SDHAF3</shortName>
    </recommendedName>
</protein>
<accession>K0KMF1</accession>
<dbReference type="FunCoup" id="K0KMF1">
    <property type="interactions" value="268"/>
</dbReference>
<name>K0KMF1_WICCF</name>
<evidence type="ECO:0000256" key="1">
    <source>
        <dbReference type="ARBA" id="ARBA00004305"/>
    </source>
</evidence>
<dbReference type="GO" id="GO:0034553">
    <property type="term" value="P:mitochondrial respiratory chain complex II assembly"/>
    <property type="evidence" value="ECO:0007669"/>
    <property type="project" value="UniProtKB-UniRule"/>
</dbReference>
<dbReference type="CDD" id="cd20270">
    <property type="entry name" value="Complex1_LYR_SDHAF3_LYRM10"/>
    <property type="match status" value="1"/>
</dbReference>
<dbReference type="GO" id="GO:0005758">
    <property type="term" value="C:mitochondrial intermembrane space"/>
    <property type="evidence" value="ECO:0007669"/>
    <property type="project" value="TreeGrafter"/>
</dbReference>
<comment type="subunit">
    <text evidence="6">Interacts with the iron-sulfur protein subunit within the SDH catalytic dimer.</text>
</comment>
<gene>
    <name evidence="7" type="ORF">BN7_6049</name>
</gene>
<dbReference type="PANTHER" id="PTHR13137">
    <property type="entry name" value="DC11 ACN9 HOMOLOG"/>
    <property type="match status" value="1"/>
</dbReference>
<dbReference type="PANTHER" id="PTHR13137:SF6">
    <property type="entry name" value="SUCCINATE DEHYDROGENASE ASSEMBLY FACTOR 3, MITOCHONDRIAL"/>
    <property type="match status" value="1"/>
</dbReference>
<dbReference type="STRING" id="1206466.K0KMF1"/>
<dbReference type="Proteomes" id="UP000009328">
    <property type="component" value="Unassembled WGS sequence"/>
</dbReference>
<keyword evidence="4 6" id="KW-0496">Mitochondrion</keyword>
<organism evidence="7 8">
    <name type="scientific">Wickerhamomyces ciferrii (strain ATCC 14091 / BCRC 22168 / CBS 111 / JCM 3599 / NBRC 0793 / NRRL Y-1031 F-60-10)</name>
    <name type="common">Yeast</name>
    <name type="synonym">Pichia ciferrii</name>
    <dbReference type="NCBI Taxonomy" id="1206466"/>
    <lineage>
        <taxon>Eukaryota</taxon>
        <taxon>Fungi</taxon>
        <taxon>Dikarya</taxon>
        <taxon>Ascomycota</taxon>
        <taxon>Saccharomycotina</taxon>
        <taxon>Saccharomycetes</taxon>
        <taxon>Phaffomycetales</taxon>
        <taxon>Wickerhamomycetaceae</taxon>
        <taxon>Wickerhamomyces</taxon>
    </lineage>
</organism>
<sequence length="114" mass="13300">MKQSLITLAKAVRPRRPERPNQVLLPPVTLYRKILRAHKLLPKEQRELGDLYVKDEFKAHKSTDNPLYIVGFLTSWQEYLQLITNGKWKESSLTNEQLTKMSPDQVNQVSIIKT</sequence>
<comment type="function">
    <text evidence="6">Plays an essential role in the assembly of succinate dehydrogenase (SDH), an enzyme complex (also referred to as respiratory complex II) that is a component of both the tricarboxylic acid (TCA) cycle and the mitochondrial electron transport chain, and which couples the oxidation of succinate to fumarate with the reduction of ubiquinone (coenzyme Q) to ubiquinol. Promotes maturation of the iron-sulfur protein subunit of the SDH catalytic dimer, protecting it from the deleterious effects of oxidants. May act together with SDHAF1.</text>
</comment>
<evidence type="ECO:0000256" key="4">
    <source>
        <dbReference type="ARBA" id="ARBA00023128"/>
    </source>
</evidence>
<dbReference type="EMBL" id="CAIF01000246">
    <property type="protein sequence ID" value="CCH46455.1"/>
    <property type="molecule type" value="Genomic_DNA"/>
</dbReference>
<dbReference type="Pfam" id="PF13233">
    <property type="entry name" value="Complex1_LYR_2"/>
    <property type="match status" value="1"/>
</dbReference>
<comment type="caution">
    <text evidence="7">The sequence shown here is derived from an EMBL/GenBank/DDBJ whole genome shotgun (WGS) entry which is preliminary data.</text>
</comment>
<comment type="subcellular location">
    <subcellularLocation>
        <location evidence="1 6">Mitochondrion matrix</location>
    </subcellularLocation>
</comment>
<evidence type="ECO:0000256" key="2">
    <source>
        <dbReference type="ARBA" id="ARBA00006020"/>
    </source>
</evidence>
<keyword evidence="8" id="KW-1185">Reference proteome</keyword>
<dbReference type="InterPro" id="IPR008381">
    <property type="entry name" value="SDHAF3/Sdh7"/>
</dbReference>
<dbReference type="AlphaFoldDB" id="K0KMF1"/>
<comment type="similarity">
    <text evidence="2 6">Belongs to the complex I LYR family. SDHAF3 subfamily.</text>
</comment>
<evidence type="ECO:0000256" key="6">
    <source>
        <dbReference type="RuleBase" id="RU368039"/>
    </source>
</evidence>
<dbReference type="GO" id="GO:0006105">
    <property type="term" value="P:succinate metabolic process"/>
    <property type="evidence" value="ECO:0007669"/>
    <property type="project" value="TreeGrafter"/>
</dbReference>
<dbReference type="GO" id="GO:0005759">
    <property type="term" value="C:mitochondrial matrix"/>
    <property type="evidence" value="ECO:0007669"/>
    <property type="project" value="UniProtKB-SubCell"/>
</dbReference>
<evidence type="ECO:0000256" key="5">
    <source>
        <dbReference type="ARBA" id="ARBA00023186"/>
    </source>
</evidence>
<dbReference type="InParanoid" id="K0KMF1"/>
<keyword evidence="5 6" id="KW-0143">Chaperone</keyword>